<sequence>MAETYDIYFGPTGDLSLISAEQAGLSIEVPYALEYNTEYSWRVDATNEFGTTTGDVWSFTAIVYAPPLPSGVTLDGDGNPTGTPTGLNNMVTLKRIVVATN</sequence>
<feature type="non-terminal residue" evidence="1">
    <location>
        <position position="101"/>
    </location>
</feature>
<protein>
    <recommendedName>
        <fullName evidence="2">Fibronectin type-III domain-containing protein</fullName>
    </recommendedName>
</protein>
<evidence type="ECO:0000313" key="1">
    <source>
        <dbReference type="EMBL" id="KKK49220.1"/>
    </source>
</evidence>
<comment type="caution">
    <text evidence="1">The sequence shown here is derived from an EMBL/GenBank/DDBJ whole genome shotgun (WGS) entry which is preliminary data.</text>
</comment>
<evidence type="ECO:0008006" key="2">
    <source>
        <dbReference type="Google" id="ProtNLM"/>
    </source>
</evidence>
<proteinExistence type="predicted"/>
<gene>
    <name evidence="1" type="ORF">LCGC14_3137230</name>
</gene>
<dbReference type="AlphaFoldDB" id="A0A0F8WLU2"/>
<organism evidence="1">
    <name type="scientific">marine sediment metagenome</name>
    <dbReference type="NCBI Taxonomy" id="412755"/>
    <lineage>
        <taxon>unclassified sequences</taxon>
        <taxon>metagenomes</taxon>
        <taxon>ecological metagenomes</taxon>
    </lineage>
</organism>
<accession>A0A0F8WLU2</accession>
<name>A0A0F8WLU2_9ZZZZ</name>
<reference evidence="1" key="1">
    <citation type="journal article" date="2015" name="Nature">
        <title>Complex archaea that bridge the gap between prokaryotes and eukaryotes.</title>
        <authorList>
            <person name="Spang A."/>
            <person name="Saw J.H."/>
            <person name="Jorgensen S.L."/>
            <person name="Zaremba-Niedzwiedzka K."/>
            <person name="Martijn J."/>
            <person name="Lind A.E."/>
            <person name="van Eijk R."/>
            <person name="Schleper C."/>
            <person name="Guy L."/>
            <person name="Ettema T.J."/>
        </authorList>
    </citation>
    <scope>NUCLEOTIDE SEQUENCE</scope>
</reference>
<dbReference type="EMBL" id="LAZR01068659">
    <property type="protein sequence ID" value="KKK49220.1"/>
    <property type="molecule type" value="Genomic_DNA"/>
</dbReference>